<dbReference type="OrthoDB" id="71644at2"/>
<organism evidence="1 2">
    <name type="scientific">Deinococcus irradiatisoli</name>
    <dbReference type="NCBI Taxonomy" id="2202254"/>
    <lineage>
        <taxon>Bacteria</taxon>
        <taxon>Thermotogati</taxon>
        <taxon>Deinococcota</taxon>
        <taxon>Deinococci</taxon>
        <taxon>Deinococcales</taxon>
        <taxon>Deinococcaceae</taxon>
        <taxon>Deinococcus</taxon>
    </lineage>
</organism>
<dbReference type="EMBL" id="CP029494">
    <property type="protein sequence ID" value="AWN23906.1"/>
    <property type="molecule type" value="Genomic_DNA"/>
</dbReference>
<gene>
    <name evidence="1" type="ORF">DKM44_12255</name>
</gene>
<dbReference type="Proteomes" id="UP000245368">
    <property type="component" value="Chromosome"/>
</dbReference>
<sequence length="98" mass="9882">MNEQLSATLQAAQGGVANIPADAAITNVTTWHSALSGVPGAETLVDHLAQLKSALESGNLQQAAGLLPGLGSETEKLAQNAPEADKEGLRQLAAALKG</sequence>
<dbReference type="AlphaFoldDB" id="A0A2Z3JIU1"/>
<proteinExistence type="predicted"/>
<name>A0A2Z3JIU1_9DEIO</name>
<dbReference type="RefSeq" id="WP_109827634.1">
    <property type="nucleotide sequence ID" value="NZ_CP029494.1"/>
</dbReference>
<dbReference type="KEGG" id="dez:DKM44_12255"/>
<protein>
    <submittedName>
        <fullName evidence="1">Uncharacterized protein</fullName>
    </submittedName>
</protein>
<reference evidence="1 2" key="1">
    <citation type="submission" date="2018-05" db="EMBL/GenBank/DDBJ databases">
        <title>Complete Genome Sequence of Deinococcus sp. strain 17bor-2.</title>
        <authorList>
            <person name="Srinivasan S."/>
        </authorList>
    </citation>
    <scope>NUCLEOTIDE SEQUENCE [LARGE SCALE GENOMIC DNA]</scope>
    <source>
        <strain evidence="1 2">17bor-2</strain>
    </source>
</reference>
<accession>A0A2Z3JIU1</accession>
<evidence type="ECO:0000313" key="2">
    <source>
        <dbReference type="Proteomes" id="UP000245368"/>
    </source>
</evidence>
<evidence type="ECO:0000313" key="1">
    <source>
        <dbReference type="EMBL" id="AWN23906.1"/>
    </source>
</evidence>
<keyword evidence="2" id="KW-1185">Reference proteome</keyword>